<dbReference type="InterPro" id="IPR010610">
    <property type="entry name" value="EryCIII-like_C"/>
</dbReference>
<accession>A0AAD1H1S0</accession>
<dbReference type="GO" id="GO:0005975">
    <property type="term" value="P:carbohydrate metabolic process"/>
    <property type="evidence" value="ECO:0007669"/>
    <property type="project" value="InterPro"/>
</dbReference>
<dbReference type="Gene3D" id="3.40.50.2000">
    <property type="entry name" value="Glycogen Phosphorylase B"/>
    <property type="match status" value="2"/>
</dbReference>
<dbReference type="InterPro" id="IPR004276">
    <property type="entry name" value="GlycoTrans_28_N"/>
</dbReference>
<feature type="domain" description="Glycosyltransferase family 28 N-terminal" evidence="1">
    <location>
        <begin position="3"/>
        <end position="91"/>
    </location>
</feature>
<dbReference type="Pfam" id="PF03033">
    <property type="entry name" value="Glyco_transf_28"/>
    <property type="match status" value="1"/>
</dbReference>
<sequence>MKFVLASYGTRGDIEPCAAIGRELLRRGHEVRVAAPPKMLGLVASAGLTAVPFGPDAVPRDEDLMRFSNTQNPISMLSAFVEYAIQLWLDMGTTLSALAVGADLILTGMADKQGLAGNVAEYYKIPLAVLHCYPIPEFPSMPPTLSWLDARITREAEDAHRRALGLPAVRGLSRSLEIQAYDKCCFPGLAAEWAQRGERRPFVGALSLELATDADDEVLSWIATGTPPIYFGFGSTPIASPAATVDAVSAACMDLGERALIYLDIPGFADIPHPDHIKVVGTLDYATIFPACRAVVHHGGAGTTAAGMRAGLPALILWVGHDQPIWAAAVERLNVGRAQPISITTRESLVEGLRSILAPECVRRARNVATLLTKPAESAVRAADLLEDTARLGRVS</sequence>
<protein>
    <submittedName>
        <fullName evidence="3">Glycosyltransferase</fullName>
    </submittedName>
</protein>
<dbReference type="InterPro" id="IPR002213">
    <property type="entry name" value="UDP_glucos_trans"/>
</dbReference>
<dbReference type="EMBL" id="AP022314">
    <property type="protein sequence ID" value="BBU22841.1"/>
    <property type="molecule type" value="Genomic_DNA"/>
</dbReference>
<evidence type="ECO:0000313" key="3">
    <source>
        <dbReference type="EMBL" id="BBU22841.1"/>
    </source>
</evidence>
<dbReference type="KEGG" id="mxe:MYXE_26310"/>
<dbReference type="FunFam" id="3.40.50.2000:FF:000009">
    <property type="entry name" value="Sterol 3-beta-glucosyltransferase UGT80A2"/>
    <property type="match status" value="1"/>
</dbReference>
<dbReference type="SUPFAM" id="SSF53756">
    <property type="entry name" value="UDP-Glycosyltransferase/glycogen phosphorylase"/>
    <property type="match status" value="1"/>
</dbReference>
<dbReference type="Pfam" id="PF06722">
    <property type="entry name" value="EryCIII-like_C"/>
    <property type="match status" value="1"/>
</dbReference>
<dbReference type="Proteomes" id="UP000464624">
    <property type="component" value="Chromosome"/>
</dbReference>
<dbReference type="CDD" id="cd03784">
    <property type="entry name" value="GT1_Gtf-like"/>
    <property type="match status" value="1"/>
</dbReference>
<dbReference type="GO" id="GO:0016758">
    <property type="term" value="F:hexosyltransferase activity"/>
    <property type="evidence" value="ECO:0007669"/>
    <property type="project" value="InterPro"/>
</dbReference>
<proteinExistence type="predicted"/>
<reference evidence="3 4" key="1">
    <citation type="submission" date="2019-12" db="EMBL/GenBank/DDBJ databases">
        <title>Complete genome sequence of Mycolicibacterium xenopi str. JCM15661T.</title>
        <authorList>
            <person name="Yoshida M."/>
            <person name="Fukano H."/>
            <person name="Asakura T."/>
            <person name="Hoshino Y."/>
        </authorList>
    </citation>
    <scope>NUCLEOTIDE SEQUENCE [LARGE SCALE GENOMIC DNA]</scope>
    <source>
        <strain evidence="3 4">JCM 15661T</strain>
    </source>
</reference>
<dbReference type="PANTHER" id="PTHR48050">
    <property type="entry name" value="STEROL 3-BETA-GLUCOSYLTRANSFERASE"/>
    <property type="match status" value="1"/>
</dbReference>
<evidence type="ECO:0000313" key="4">
    <source>
        <dbReference type="Proteomes" id="UP000464624"/>
    </source>
</evidence>
<name>A0AAD1H1S0_MYCXE</name>
<dbReference type="AlphaFoldDB" id="A0AAD1H1S0"/>
<evidence type="ECO:0000259" key="1">
    <source>
        <dbReference type="Pfam" id="PF03033"/>
    </source>
</evidence>
<organism evidence="3 4">
    <name type="scientific">Mycobacterium xenopi</name>
    <dbReference type="NCBI Taxonomy" id="1789"/>
    <lineage>
        <taxon>Bacteria</taxon>
        <taxon>Bacillati</taxon>
        <taxon>Actinomycetota</taxon>
        <taxon>Actinomycetes</taxon>
        <taxon>Mycobacteriales</taxon>
        <taxon>Mycobacteriaceae</taxon>
        <taxon>Mycobacterium</taxon>
    </lineage>
</organism>
<feature type="domain" description="Erythromycin biosynthesis protein CIII-like C-terminal" evidence="2">
    <location>
        <begin position="274"/>
        <end position="364"/>
    </location>
</feature>
<gene>
    <name evidence="3" type="ORF">MYXE_26310</name>
</gene>
<dbReference type="PANTHER" id="PTHR48050:SF13">
    <property type="entry name" value="STEROL 3-BETA-GLUCOSYLTRANSFERASE UGT80A2"/>
    <property type="match status" value="1"/>
</dbReference>
<dbReference type="RefSeq" id="WP_003919552.1">
    <property type="nucleotide sequence ID" value="NZ_AP022314.1"/>
</dbReference>
<dbReference type="GO" id="GO:0008194">
    <property type="term" value="F:UDP-glycosyltransferase activity"/>
    <property type="evidence" value="ECO:0007669"/>
    <property type="project" value="InterPro"/>
</dbReference>
<evidence type="ECO:0000259" key="2">
    <source>
        <dbReference type="Pfam" id="PF06722"/>
    </source>
</evidence>
<dbReference type="InterPro" id="IPR050426">
    <property type="entry name" value="Glycosyltransferase_28"/>
</dbReference>
<dbReference type="GO" id="GO:0033072">
    <property type="term" value="P:vancomycin biosynthetic process"/>
    <property type="evidence" value="ECO:0007669"/>
    <property type="project" value="UniProtKB-ARBA"/>
</dbReference>